<feature type="transmembrane region" description="Helical" evidence="1">
    <location>
        <begin position="25"/>
        <end position="48"/>
    </location>
</feature>
<feature type="transmembrane region" description="Helical" evidence="1">
    <location>
        <begin position="54"/>
        <end position="77"/>
    </location>
</feature>
<feature type="transmembrane region" description="Helical" evidence="1">
    <location>
        <begin position="401"/>
        <end position="421"/>
    </location>
</feature>
<evidence type="ECO:0000313" key="4">
    <source>
        <dbReference type="EMBL" id="GAA0370584.1"/>
    </source>
</evidence>
<reference evidence="3" key="2">
    <citation type="journal article" date="2017" name="Angew. Chem. Int. Ed. Engl.">
        <title>Characterization of Giant Modular PKSs Provides Insight into Genetic Mechanism for Structural Diversification of Aminopolyol Polyketides.</title>
        <authorList>
            <person name="Zhang L."/>
            <person name="Hashimoto T."/>
            <person name="Qin B."/>
            <person name="Hashimoto J."/>
            <person name="Kozone I."/>
            <person name="Kawahara I."/>
            <person name="Okada M."/>
            <person name="Awakawa T."/>
            <person name="Ito T."/>
            <person name="Asakawa Y."/>
            <person name="Ueki M."/>
            <person name="Takahashi S."/>
            <person name="Osada H."/>
            <person name="Wakimoto T."/>
            <person name="Ikeda H."/>
            <person name="Shin-ya K."/>
            <person name="Abe I."/>
        </authorList>
    </citation>
    <scope>NUCLEOTIDE SEQUENCE</scope>
    <source>
        <strain evidence="3">NBRC 12747</strain>
    </source>
</reference>
<name>A0A1L7P0D5_9ACTN</name>
<reference evidence="4" key="1">
    <citation type="journal article" date="2014" name="Int. J. Syst. Evol. Microbiol.">
        <title>Complete genome of a new Firmicutes species belonging to the dominant human colonic microbiota ('Ruminococcus bicirculans') reveals two chromosomes and a selective capacity to utilize plant glucans.</title>
        <authorList>
            <consortium name="NISC Comparative Sequencing Program"/>
            <person name="Wegmann U."/>
            <person name="Louis P."/>
            <person name="Goesmann A."/>
            <person name="Henrissat B."/>
            <person name="Duncan S.H."/>
            <person name="Flint H.J."/>
        </authorList>
    </citation>
    <scope>NUCLEOTIDE SEQUENCE</scope>
    <source>
        <strain evidence="4">JCM 4565</strain>
    </source>
</reference>
<protein>
    <submittedName>
        <fullName evidence="4">PH domain-containing protein</fullName>
    </submittedName>
    <submittedName>
        <fullName evidence="3">Putative membrane protein</fullName>
    </submittedName>
</protein>
<feature type="transmembrane region" description="Helical" evidence="1">
    <location>
        <begin position="235"/>
        <end position="259"/>
    </location>
</feature>
<evidence type="ECO:0000256" key="1">
    <source>
        <dbReference type="SAM" id="Phobius"/>
    </source>
</evidence>
<dbReference type="InterPro" id="IPR005182">
    <property type="entry name" value="YdbS-like_PH"/>
</dbReference>
<dbReference type="RefSeq" id="WP_344122137.1">
    <property type="nucleotide sequence ID" value="NZ_BAAABW010000027.1"/>
</dbReference>
<dbReference type="EMBL" id="BAAABW010000027">
    <property type="protein sequence ID" value="GAA0370584.1"/>
    <property type="molecule type" value="Genomic_DNA"/>
</dbReference>
<feature type="transmembrane region" description="Helical" evidence="1">
    <location>
        <begin position="191"/>
        <end position="210"/>
    </location>
</feature>
<dbReference type="EMBL" id="LC208005">
    <property type="protein sequence ID" value="BAW35642.1"/>
    <property type="molecule type" value="Genomic_DNA"/>
</dbReference>
<keyword evidence="5" id="KW-1185">Reference proteome</keyword>
<reference evidence="5" key="3">
    <citation type="journal article" date="2019" name="Int. J. Syst. Evol. Microbiol.">
        <title>The Global Catalogue of Microorganisms (GCM) 10K type strain sequencing project: providing services to taxonomists for standard genome sequencing and annotation.</title>
        <authorList>
            <consortium name="The Broad Institute Genomics Platform"/>
            <consortium name="The Broad Institute Genome Sequencing Center for Infectious Disease"/>
            <person name="Wu L."/>
            <person name="Ma J."/>
        </authorList>
    </citation>
    <scope>NUCLEOTIDE SEQUENCE [LARGE SCALE GENOMIC DNA]</scope>
    <source>
        <strain evidence="5">JCM 4565</strain>
    </source>
</reference>
<dbReference type="PIRSF" id="PIRSF026631">
    <property type="entry name" value="UCP026631"/>
    <property type="match status" value="1"/>
</dbReference>
<evidence type="ECO:0000313" key="3">
    <source>
        <dbReference type="EMBL" id="BAW35642.1"/>
    </source>
</evidence>
<dbReference type="PANTHER" id="PTHR34473">
    <property type="entry name" value="UPF0699 TRANSMEMBRANE PROTEIN YDBS"/>
    <property type="match status" value="1"/>
</dbReference>
<keyword evidence="1" id="KW-0472">Membrane</keyword>
<dbReference type="InterPro" id="IPR014529">
    <property type="entry name" value="UCP026631"/>
</dbReference>
<accession>A0A1L7P0D5</accession>
<keyword evidence="1" id="KW-0812">Transmembrane</keyword>
<evidence type="ECO:0000313" key="5">
    <source>
        <dbReference type="Proteomes" id="UP001500063"/>
    </source>
</evidence>
<reference evidence="4" key="4">
    <citation type="submission" date="2023-12" db="EMBL/GenBank/DDBJ databases">
        <authorList>
            <person name="Sun Q."/>
            <person name="Inoue M."/>
        </authorList>
    </citation>
    <scope>NUCLEOTIDE SEQUENCE</scope>
    <source>
        <strain evidence="4">JCM 4565</strain>
    </source>
</reference>
<proteinExistence type="predicted"/>
<feature type="domain" description="YdbS-like PH" evidence="2">
    <location>
        <begin position="77"/>
        <end position="158"/>
    </location>
</feature>
<dbReference type="Pfam" id="PF03703">
    <property type="entry name" value="bPH_2"/>
    <property type="match status" value="2"/>
</dbReference>
<feature type="domain" description="YdbS-like PH" evidence="2">
    <location>
        <begin position="428"/>
        <end position="492"/>
    </location>
</feature>
<gene>
    <name evidence="3" type="primary">medH</name>
    <name evidence="4" type="ORF">GCM10010319_55700</name>
</gene>
<evidence type="ECO:0000259" key="2">
    <source>
        <dbReference type="Pfam" id="PF03703"/>
    </source>
</evidence>
<dbReference type="PANTHER" id="PTHR34473:SF2">
    <property type="entry name" value="UPF0699 TRANSMEMBRANE PROTEIN YDBT"/>
    <property type="match status" value="1"/>
</dbReference>
<dbReference type="AlphaFoldDB" id="A0A1L7P0D5"/>
<feature type="transmembrane region" description="Helical" evidence="1">
    <location>
        <begin position="376"/>
        <end position="395"/>
    </location>
</feature>
<dbReference type="Proteomes" id="UP001500063">
    <property type="component" value="Unassembled WGS sequence"/>
</dbReference>
<keyword evidence="1" id="KW-1133">Transmembrane helix</keyword>
<organism evidence="3">
    <name type="scientific">Streptomyces blastmyceticus</name>
    <dbReference type="NCBI Taxonomy" id="68180"/>
    <lineage>
        <taxon>Bacteria</taxon>
        <taxon>Bacillati</taxon>
        <taxon>Actinomycetota</taxon>
        <taxon>Actinomycetes</taxon>
        <taxon>Kitasatosporales</taxon>
        <taxon>Streptomycetaceae</taxon>
        <taxon>Streptomyces</taxon>
    </lineage>
</organism>
<sequence length="518" mass="56587">MSRETTAEGSAHDVGPEWGRLNSRLLLVHLAVLVAPVVMFLVDLAIAGKTNLQTLITLASLFATFLVISGVGLMRLFTTRYRVTESFVDLHSGLFFRSRRSIPIERIRSVDLTANPLHRLFGLTTLSISTGEQSSSSAHRLALEGISKADAVELRRQIIERRDAGRGIVGAVEDNGPISELDWSWLRYGPLSVWGVGGVLIAGASVYRTLHEMKVDPLKWGVVKDIEDRFGSLPLWYGILLALVVLVVLGIAGSTGTFIESWYGYRLTREDGGMFRVRRGLMVTRSVSLEKRRLRGVELVEPIPLRWAGAAKLNAVASGLGNLEDNRKRRVLTPPVPRAEARRVASEVLGVDPSFTTRAGLTRHPRAALRRRINRALIWAVLIAAVPVGLGLWLGPGLVRAGWITGLALVPILVAFAFNAYRTLGHGMRGGYLLTSSGTFAHRTVALQREGIIGWKITRTPFQRRAGLFTLGATTAAGEGVYKVHDVTEAQGIAFAEEAVPQLLLPFLERAPRSAARG</sequence>